<reference evidence="10" key="1">
    <citation type="submission" date="2025-08" db="UniProtKB">
        <authorList>
            <consortium name="RefSeq"/>
        </authorList>
    </citation>
    <scope>IDENTIFICATION</scope>
    <source>
        <tissue evidence="10">Whole larvae</tissue>
    </source>
</reference>
<evidence type="ECO:0000256" key="6">
    <source>
        <dbReference type="ARBA" id="ARBA00023315"/>
    </source>
</evidence>
<keyword evidence="5 7" id="KW-0472">Membrane</keyword>
<protein>
    <recommendedName>
        <fullName evidence="7">Palmitoyltransferase</fullName>
        <ecNumber evidence="7">2.3.1.225</ecNumber>
    </recommendedName>
</protein>
<dbReference type="InterPro" id="IPR001594">
    <property type="entry name" value="Palmitoyltrfase_DHHC"/>
</dbReference>
<evidence type="ECO:0000256" key="4">
    <source>
        <dbReference type="ARBA" id="ARBA00022989"/>
    </source>
</evidence>
<dbReference type="GO" id="GO:0005783">
    <property type="term" value="C:endoplasmic reticulum"/>
    <property type="evidence" value="ECO:0007669"/>
    <property type="project" value="TreeGrafter"/>
</dbReference>
<dbReference type="KEGG" id="gmw:113517524"/>
<dbReference type="PANTHER" id="PTHR22883">
    <property type="entry name" value="ZINC FINGER DHHC DOMAIN CONTAINING PROTEIN"/>
    <property type="match status" value="1"/>
</dbReference>
<dbReference type="GO" id="GO:0005794">
    <property type="term" value="C:Golgi apparatus"/>
    <property type="evidence" value="ECO:0007669"/>
    <property type="project" value="TreeGrafter"/>
</dbReference>
<keyword evidence="2 7" id="KW-0808">Transferase</keyword>
<dbReference type="RefSeq" id="XP_026758017.2">
    <property type="nucleotide sequence ID" value="XM_026902216.3"/>
</dbReference>
<dbReference type="PANTHER" id="PTHR22883:SF203">
    <property type="entry name" value="PALMITOYLTRANSFERASE"/>
    <property type="match status" value="1"/>
</dbReference>
<dbReference type="GO" id="GO:0006612">
    <property type="term" value="P:protein targeting to membrane"/>
    <property type="evidence" value="ECO:0007669"/>
    <property type="project" value="TreeGrafter"/>
</dbReference>
<dbReference type="Proteomes" id="UP001652740">
    <property type="component" value="Unplaced"/>
</dbReference>
<feature type="transmembrane region" description="Helical" evidence="7">
    <location>
        <begin position="29"/>
        <end position="49"/>
    </location>
</feature>
<evidence type="ECO:0000313" key="10">
    <source>
        <dbReference type="RefSeq" id="XP_026758017.2"/>
    </source>
</evidence>
<dbReference type="PROSITE" id="PS50216">
    <property type="entry name" value="DHHC"/>
    <property type="match status" value="1"/>
</dbReference>
<keyword evidence="9" id="KW-1185">Reference proteome</keyword>
<keyword evidence="4 7" id="KW-1133">Transmembrane helix</keyword>
<comment type="subcellular location">
    <subcellularLocation>
        <location evidence="1">Membrane</location>
        <topology evidence="1">Multi-pass membrane protein</topology>
    </subcellularLocation>
</comment>
<evidence type="ECO:0000256" key="5">
    <source>
        <dbReference type="ARBA" id="ARBA00023136"/>
    </source>
</evidence>
<comment type="domain">
    <text evidence="7">The DHHC domain is required for palmitoyltransferase activity.</text>
</comment>
<gene>
    <name evidence="10" type="primary">LOC113517524</name>
</gene>
<comment type="catalytic activity">
    <reaction evidence="7">
        <text>L-cysteinyl-[protein] + hexadecanoyl-CoA = S-hexadecanoyl-L-cysteinyl-[protein] + CoA</text>
        <dbReference type="Rhea" id="RHEA:36683"/>
        <dbReference type="Rhea" id="RHEA-COMP:10131"/>
        <dbReference type="Rhea" id="RHEA-COMP:11032"/>
        <dbReference type="ChEBI" id="CHEBI:29950"/>
        <dbReference type="ChEBI" id="CHEBI:57287"/>
        <dbReference type="ChEBI" id="CHEBI:57379"/>
        <dbReference type="ChEBI" id="CHEBI:74151"/>
        <dbReference type="EC" id="2.3.1.225"/>
    </reaction>
</comment>
<evidence type="ECO:0000259" key="8">
    <source>
        <dbReference type="Pfam" id="PF01529"/>
    </source>
</evidence>
<organism evidence="9 10">
    <name type="scientific">Galleria mellonella</name>
    <name type="common">Greater wax moth</name>
    <dbReference type="NCBI Taxonomy" id="7137"/>
    <lineage>
        <taxon>Eukaryota</taxon>
        <taxon>Metazoa</taxon>
        <taxon>Ecdysozoa</taxon>
        <taxon>Arthropoda</taxon>
        <taxon>Hexapoda</taxon>
        <taxon>Insecta</taxon>
        <taxon>Pterygota</taxon>
        <taxon>Neoptera</taxon>
        <taxon>Endopterygota</taxon>
        <taxon>Lepidoptera</taxon>
        <taxon>Glossata</taxon>
        <taxon>Ditrysia</taxon>
        <taxon>Pyraloidea</taxon>
        <taxon>Pyralidae</taxon>
        <taxon>Galleriinae</taxon>
        <taxon>Galleria</taxon>
    </lineage>
</organism>
<dbReference type="GO" id="GO:0016020">
    <property type="term" value="C:membrane"/>
    <property type="evidence" value="ECO:0007669"/>
    <property type="project" value="UniProtKB-SubCell"/>
</dbReference>
<evidence type="ECO:0000256" key="2">
    <source>
        <dbReference type="ARBA" id="ARBA00022679"/>
    </source>
</evidence>
<evidence type="ECO:0000256" key="1">
    <source>
        <dbReference type="ARBA" id="ARBA00004141"/>
    </source>
</evidence>
<proteinExistence type="inferred from homology"/>
<name>A0A6J1WR90_GALME</name>
<dbReference type="GO" id="GO:0019706">
    <property type="term" value="F:protein-cysteine S-palmitoyltransferase activity"/>
    <property type="evidence" value="ECO:0007669"/>
    <property type="project" value="UniProtKB-EC"/>
</dbReference>
<dbReference type="GeneID" id="113517524"/>
<keyword evidence="3 7" id="KW-0812">Transmembrane</keyword>
<feature type="domain" description="Palmitoyltransferase DHHC" evidence="8">
    <location>
        <begin position="110"/>
        <end position="257"/>
    </location>
</feature>
<evidence type="ECO:0000313" key="9">
    <source>
        <dbReference type="Proteomes" id="UP001652740"/>
    </source>
</evidence>
<dbReference type="Pfam" id="PF01529">
    <property type="entry name" value="DHHC"/>
    <property type="match status" value="1"/>
</dbReference>
<comment type="similarity">
    <text evidence="7">Belongs to the DHHC palmitoyltransferase family.</text>
</comment>
<evidence type="ECO:0000256" key="3">
    <source>
        <dbReference type="ARBA" id="ARBA00022692"/>
    </source>
</evidence>
<dbReference type="AlphaFoldDB" id="A0A6J1WR90"/>
<accession>A0A6J1WR90</accession>
<dbReference type="InParanoid" id="A0A6J1WR90"/>
<feature type="transmembrane region" description="Helical" evidence="7">
    <location>
        <begin position="56"/>
        <end position="79"/>
    </location>
</feature>
<feature type="transmembrane region" description="Helical" evidence="7">
    <location>
        <begin position="214"/>
        <end position="237"/>
    </location>
</feature>
<evidence type="ECO:0000256" key="7">
    <source>
        <dbReference type="RuleBase" id="RU079119"/>
    </source>
</evidence>
<feature type="transmembrane region" description="Helical" evidence="7">
    <location>
        <begin position="155"/>
        <end position="183"/>
    </location>
</feature>
<dbReference type="EC" id="2.3.1.225" evidence="7"/>
<keyword evidence="6 7" id="KW-0012">Acyltransferase</keyword>
<sequence>MHKCCTSSQSRTSQRRINGLQLPLNYQQILGWIVFVTTGIINFVILVEIQFKELRIVALVMYVFLYVSHVVSHITACYIDPSEDSLRKLPRNNIPEFDRSIHAHVIENGRCHLCNIYTSTKKTKHCSICNKCVDHFDHHCKWLNNCVGLRNYPSFVASVVTALLISILTSSLCLTDIVLFILYPEQLSPAAQNFINCTLAIDTPHYIKYCSQSIIFLVFLIILCISAFAIACALLHLCCFHIYISILGVSTYEYIMKSSPSESFTKFNCRRMNISNKLDVNKIKERSKTYQSAETENSEQGIGNADVRIQEKINSSPVSSEANLSNLISVLINSELRKKMFFYDKNKIHPQKEESSGS</sequence>
<dbReference type="InterPro" id="IPR039859">
    <property type="entry name" value="PFA4/ZDH16/20/ERF2-like"/>
</dbReference>